<dbReference type="Pfam" id="PF14238">
    <property type="entry name" value="DUF4340"/>
    <property type="match status" value="1"/>
</dbReference>
<evidence type="ECO:0000313" key="3">
    <source>
        <dbReference type="Proteomes" id="UP000219285"/>
    </source>
</evidence>
<dbReference type="KEGG" id="apel:CA267_015495"/>
<reference evidence="2 3" key="2">
    <citation type="submission" date="2020-04" db="EMBL/GenBank/DDBJ databases">
        <title>Complete genome sequence of Alteromonas pelagimontana 5.12T.</title>
        <authorList>
            <person name="Sinha R.K."/>
            <person name="Krishnan K.P."/>
            <person name="Kurian J.P."/>
        </authorList>
    </citation>
    <scope>NUCLEOTIDE SEQUENCE [LARGE SCALE GENOMIC DNA]</scope>
    <source>
        <strain evidence="2 3">5.12</strain>
    </source>
</reference>
<proteinExistence type="predicted"/>
<dbReference type="InterPro" id="IPR025641">
    <property type="entry name" value="DUF4340"/>
</dbReference>
<reference evidence="3" key="1">
    <citation type="submission" date="2014-12" db="EMBL/GenBank/DDBJ databases">
        <title>Complete genome sequence of a multi-drug resistant Klebsiella pneumoniae.</title>
        <authorList>
            <person name="Hua X."/>
            <person name="Chen Q."/>
            <person name="Li X."/>
            <person name="Feng Y."/>
            <person name="Ruan Z."/>
            <person name="Yu Y."/>
        </authorList>
    </citation>
    <scope>NUCLEOTIDE SEQUENCE [LARGE SCALE GENOMIC DNA]</scope>
    <source>
        <strain evidence="3">5.12</strain>
    </source>
</reference>
<dbReference type="EMBL" id="CP052766">
    <property type="protein sequence ID" value="QJR82059.1"/>
    <property type="molecule type" value="Genomic_DNA"/>
</dbReference>
<name>A0A6M4MG14_9ALTE</name>
<protein>
    <submittedName>
        <fullName evidence="2">DUF4340 domain-containing protein</fullName>
    </submittedName>
</protein>
<sequence length="335" mass="37110">MNIRVLILTFLVAATGGAAYWLNQSGKEEKPQETRFLFSDLSSAAGAINTVSIENHAGIIFSAKQENGKWLATHLEGAQSFPVNTDALSALVSTLAQTHILEAKTSKTQNYSRLGVEGLSSDDAQSTLVRLASAKHQWQVLVGNVASNGMGNFVRHPQKKHSFLIDSVIRLPASSSDWLKKDVVPFKTSEVVKVEMVSNNRSPLVIERMDTSTNDWELKGLGEGERLAYSGILARTVADLVNFRFDRAHPYVQSQWDNAELVADVSFTLADNSQVFAYVSQEEGGDTRKVWFNTPDSPSWINEWVFEITEYQAQPFIVSRKDLLASGSQLLNEKQ</sequence>
<dbReference type="Proteomes" id="UP000219285">
    <property type="component" value="Chromosome"/>
</dbReference>
<feature type="domain" description="DUF4340" evidence="1">
    <location>
        <begin position="76"/>
        <end position="214"/>
    </location>
</feature>
<organism evidence="2 3">
    <name type="scientific">Alteromonas pelagimontana</name>
    <dbReference type="NCBI Taxonomy" id="1858656"/>
    <lineage>
        <taxon>Bacteria</taxon>
        <taxon>Pseudomonadati</taxon>
        <taxon>Pseudomonadota</taxon>
        <taxon>Gammaproteobacteria</taxon>
        <taxon>Alteromonadales</taxon>
        <taxon>Alteromonadaceae</taxon>
        <taxon>Alteromonas/Salinimonas group</taxon>
        <taxon>Alteromonas</taxon>
    </lineage>
</organism>
<evidence type="ECO:0000259" key="1">
    <source>
        <dbReference type="Pfam" id="PF14238"/>
    </source>
</evidence>
<accession>A0A6M4MG14</accession>
<dbReference type="RefSeq" id="WP_075610250.1">
    <property type="nucleotide sequence ID" value="NZ_CP052766.1"/>
</dbReference>
<dbReference type="AlphaFoldDB" id="A0A6M4MG14"/>
<keyword evidence="3" id="KW-1185">Reference proteome</keyword>
<evidence type="ECO:0000313" key="2">
    <source>
        <dbReference type="EMBL" id="QJR82059.1"/>
    </source>
</evidence>
<gene>
    <name evidence="2" type="ORF">CA267_015495</name>
</gene>